<dbReference type="CDD" id="cd06259">
    <property type="entry name" value="YdcF-like"/>
    <property type="match status" value="1"/>
</dbReference>
<name>A0A7X0AUT1_9PROT</name>
<dbReference type="Pfam" id="PF02698">
    <property type="entry name" value="DUF218"/>
    <property type="match status" value="1"/>
</dbReference>
<dbReference type="InterPro" id="IPR003848">
    <property type="entry name" value="DUF218"/>
</dbReference>
<dbReference type="GO" id="GO:0005886">
    <property type="term" value="C:plasma membrane"/>
    <property type="evidence" value="ECO:0007669"/>
    <property type="project" value="TreeGrafter"/>
</dbReference>
<reference evidence="2 3" key="1">
    <citation type="submission" date="2020-08" db="EMBL/GenBank/DDBJ databases">
        <title>Genomic Encyclopedia of Type Strains, Phase IV (KMG-IV): sequencing the most valuable type-strain genomes for metagenomic binning, comparative biology and taxonomic classification.</title>
        <authorList>
            <person name="Goeker M."/>
        </authorList>
    </citation>
    <scope>NUCLEOTIDE SEQUENCE [LARGE SCALE GENOMIC DNA]</scope>
    <source>
        <strain evidence="2 3">DSM 22198</strain>
    </source>
</reference>
<proteinExistence type="predicted"/>
<organism evidence="2 3">
    <name type="scientific">Nitrospirillum iridis</name>
    <dbReference type="NCBI Taxonomy" id="765888"/>
    <lineage>
        <taxon>Bacteria</taxon>
        <taxon>Pseudomonadati</taxon>
        <taxon>Pseudomonadota</taxon>
        <taxon>Alphaproteobacteria</taxon>
        <taxon>Rhodospirillales</taxon>
        <taxon>Azospirillaceae</taxon>
        <taxon>Nitrospirillum</taxon>
    </lineage>
</organism>
<dbReference type="PANTHER" id="PTHR30336:SF20">
    <property type="entry name" value="DUF218 DOMAIN-CONTAINING PROTEIN"/>
    <property type="match status" value="1"/>
</dbReference>
<keyword evidence="3" id="KW-1185">Reference proteome</keyword>
<dbReference type="RefSeq" id="WP_184798052.1">
    <property type="nucleotide sequence ID" value="NZ_JACIIZ010000002.1"/>
</dbReference>
<dbReference type="AlphaFoldDB" id="A0A7X0AUT1"/>
<dbReference type="Gene3D" id="3.40.50.620">
    <property type="entry name" value="HUPs"/>
    <property type="match status" value="1"/>
</dbReference>
<gene>
    <name evidence="2" type="ORF">FHS74_001019</name>
</gene>
<feature type="domain" description="DUF218" evidence="1">
    <location>
        <begin position="260"/>
        <end position="369"/>
    </location>
</feature>
<dbReference type="InterPro" id="IPR014729">
    <property type="entry name" value="Rossmann-like_a/b/a_fold"/>
</dbReference>
<evidence type="ECO:0000313" key="2">
    <source>
        <dbReference type="EMBL" id="MBB6250478.1"/>
    </source>
</evidence>
<evidence type="ECO:0000259" key="1">
    <source>
        <dbReference type="Pfam" id="PF02698"/>
    </source>
</evidence>
<comment type="caution">
    <text evidence="2">The sequence shown here is derived from an EMBL/GenBank/DDBJ whole genome shotgun (WGS) entry which is preliminary data.</text>
</comment>
<dbReference type="Proteomes" id="UP000539175">
    <property type="component" value="Unassembled WGS sequence"/>
</dbReference>
<dbReference type="EMBL" id="JACIIZ010000002">
    <property type="protein sequence ID" value="MBB6250478.1"/>
    <property type="molecule type" value="Genomic_DNA"/>
</dbReference>
<protein>
    <recommendedName>
        <fullName evidence="1">DUF218 domain-containing protein</fullName>
    </recommendedName>
</protein>
<accession>A0A7X0AUT1</accession>
<sequence length="424" mass="44914">MAWATVGAVLVAVGGMVPGMAGAAEPKPLVYTQPLQDKLFYGLTLLSRDGEAAAAAASTPELHRLAVARRARARAAVQDCGTDTGCYVRAFDWSAAEIAEAGQALADALRSHPAAARRLAAALDASGLYPAGPGPETGPETGREADGMARAWAQAAATARHILAVYASGETPRGPAIDGPAYDVAGTAYGTLVKHAASVLVDGLGDDGLFFEPTEAFALLLLEINRRDEAGRLEPLEAGENKAAMARLKTIPWTKYPYTALVVPGAGPETPGVALSAYGLLRVKLAAKRFHEGKAPVIIVSGGYVHPNQTPYNEAVEMKKVLVRDYGVPADAILIEPHARHTTTNLRNADRLIYRYGMPMDRKALVVTDMGQSGYVTEDRFATRNREDLGYVPFTALERVSPFDVAYLPTLSALKLDAGDPLDP</sequence>
<evidence type="ECO:0000313" key="3">
    <source>
        <dbReference type="Proteomes" id="UP000539175"/>
    </source>
</evidence>
<dbReference type="PANTHER" id="PTHR30336">
    <property type="entry name" value="INNER MEMBRANE PROTEIN, PROBABLE PERMEASE"/>
    <property type="match status" value="1"/>
</dbReference>
<dbReference type="InterPro" id="IPR051599">
    <property type="entry name" value="Cell_Envelope_Assoc"/>
</dbReference>